<evidence type="ECO:0000313" key="10">
    <source>
        <dbReference type="EMBL" id="KFX45980.1"/>
    </source>
</evidence>
<dbReference type="Gene3D" id="1.20.1250.20">
    <property type="entry name" value="MFS general substrate transporter like domains"/>
    <property type="match status" value="1"/>
</dbReference>
<dbReference type="EMBL" id="JPOX01000021">
    <property type="protein sequence ID" value="KFX45980.1"/>
    <property type="molecule type" value="Genomic_DNA"/>
</dbReference>
<evidence type="ECO:0000256" key="1">
    <source>
        <dbReference type="ARBA" id="ARBA00004141"/>
    </source>
</evidence>
<dbReference type="AlphaFoldDB" id="A0A093V1G2"/>
<feature type="transmembrane region" description="Helical" evidence="8">
    <location>
        <begin position="185"/>
        <end position="206"/>
    </location>
</feature>
<organism evidence="10">
    <name type="scientific">Talaromyces marneffei PM1</name>
    <dbReference type="NCBI Taxonomy" id="1077442"/>
    <lineage>
        <taxon>Eukaryota</taxon>
        <taxon>Fungi</taxon>
        <taxon>Dikarya</taxon>
        <taxon>Ascomycota</taxon>
        <taxon>Pezizomycotina</taxon>
        <taxon>Eurotiomycetes</taxon>
        <taxon>Eurotiomycetidae</taxon>
        <taxon>Eurotiales</taxon>
        <taxon>Trichocomaceae</taxon>
        <taxon>Talaromyces</taxon>
        <taxon>Talaromyces sect. Talaromyces</taxon>
    </lineage>
</organism>
<feature type="transmembrane region" description="Helical" evidence="8">
    <location>
        <begin position="148"/>
        <end position="173"/>
    </location>
</feature>
<comment type="caution">
    <text evidence="10">The sequence shown here is derived from an EMBL/GenBank/DDBJ whole genome shotgun (WGS) entry which is preliminary data.</text>
</comment>
<dbReference type="SUPFAM" id="SSF103473">
    <property type="entry name" value="MFS general substrate transporter"/>
    <property type="match status" value="1"/>
</dbReference>
<feature type="transmembrane region" description="Helical" evidence="8">
    <location>
        <begin position="66"/>
        <end position="84"/>
    </location>
</feature>
<keyword evidence="6 8" id="KW-0472">Membrane</keyword>
<comment type="subcellular location">
    <subcellularLocation>
        <location evidence="1">Membrane</location>
        <topology evidence="1">Multi-pass membrane protein</topology>
    </subcellularLocation>
</comment>
<sequence>METKNLPFLRHLTPRLAFCIFLMSISVFNFGLENTAYSTIQAMDPFINRFGTLRKNGKYVITPKHLSYLSAFPRITFAAGILIGGRISERVGRRPVIVLMMIICLIGTIVSYTAETFAAALIGRMIVNGYAGMEGCVVPMFQAEISPAAIRGIVVISYLFNHVFGSFIMSCITYKTADLKTDMSWKIPIAVMFVIPCLVLLLSWFLPESPRWLLRKGRDEDALKQLKYLYGSDDQARLEREIELLKESLAADTQEGTWMDLLRGTNLRRTIIVVFIQSFNQLTGQTFATSYGTVFIKSLGTINPFKFTLISHAIGCLGPFLTFFLVDRLGRRYMYLIFGTLCGSCLFVMGGLGLGTVNFQQKAGIVAMDILYPFFYCFSFGGMSPLTGAEVPSPKLRDKSAVVGWSFQNLWAFVVTFVVPYLISDSYAGLQSRVGFIFGSICVLGLVWAYFFFPELKGRSLEEIDEFFQAKVPAGKSRDWQPAAQSVGHKITVIEDDAPNAEEVIYPESTEVVKDTGRYRVLQIAGSSV</sequence>
<dbReference type="NCBIfam" id="TIGR00879">
    <property type="entry name" value="SP"/>
    <property type="match status" value="1"/>
</dbReference>
<feature type="transmembrane region" description="Helical" evidence="8">
    <location>
        <begin position="12"/>
        <end position="32"/>
    </location>
</feature>
<dbReference type="InterPro" id="IPR003663">
    <property type="entry name" value="Sugar/inositol_transpt"/>
</dbReference>
<feature type="transmembrane region" description="Helical" evidence="8">
    <location>
        <begin position="402"/>
        <end position="423"/>
    </location>
</feature>
<dbReference type="HOGENOM" id="CLU_001265_30_1_1"/>
<reference key="1">
    <citation type="journal article" date="2014" name="PLoS Genet.">
        <title>Signature Gene Expression Reveals Novel Clues to the Molecular Mechanisms of Dimorphic Transition in Penicillium marneffei.</title>
        <authorList>
            <person name="Yang E."/>
            <person name="Wang G."/>
            <person name="Cai J."/>
            <person name="Woo P.C."/>
            <person name="Lau S.K."/>
            <person name="Yuen K.-Y."/>
            <person name="Chow W.-N."/>
            <person name="Lin X."/>
        </authorList>
    </citation>
    <scope>NUCLEOTIDE SEQUENCE [LARGE SCALE GENOMIC DNA]</scope>
    <source>
        <strain>PM1</strain>
    </source>
</reference>
<dbReference type="GO" id="GO:0016020">
    <property type="term" value="C:membrane"/>
    <property type="evidence" value="ECO:0007669"/>
    <property type="project" value="UniProtKB-SubCell"/>
</dbReference>
<evidence type="ECO:0000256" key="7">
    <source>
        <dbReference type="RuleBase" id="RU003346"/>
    </source>
</evidence>
<dbReference type="FunFam" id="1.20.1250.20:FF:000078">
    <property type="entry name" value="MFS maltose transporter, putative"/>
    <property type="match status" value="1"/>
</dbReference>
<feature type="transmembrane region" description="Helical" evidence="8">
    <location>
        <begin position="333"/>
        <end position="357"/>
    </location>
</feature>
<dbReference type="eggNOG" id="KOG0254">
    <property type="taxonomic scope" value="Eukaryota"/>
</dbReference>
<feature type="domain" description="Major facilitator superfamily (MFS) profile" evidence="9">
    <location>
        <begin position="19"/>
        <end position="457"/>
    </location>
</feature>
<dbReference type="GO" id="GO:0005351">
    <property type="term" value="F:carbohydrate:proton symporter activity"/>
    <property type="evidence" value="ECO:0007669"/>
    <property type="project" value="TreeGrafter"/>
</dbReference>
<protein>
    <submittedName>
        <fullName evidence="10">Hexose transporter HXT15</fullName>
    </submittedName>
</protein>
<keyword evidence="3 7" id="KW-0813">Transport</keyword>
<proteinExistence type="inferred from homology"/>
<name>A0A093V1G2_TALMA</name>
<feature type="transmembrane region" description="Helical" evidence="8">
    <location>
        <begin position="307"/>
        <end position="326"/>
    </location>
</feature>
<dbReference type="InterPro" id="IPR036259">
    <property type="entry name" value="MFS_trans_sf"/>
</dbReference>
<comment type="similarity">
    <text evidence="2 7">Belongs to the major facilitator superfamily. Sugar transporter (TC 2.A.1.1) family.</text>
</comment>
<evidence type="ECO:0000259" key="9">
    <source>
        <dbReference type="PROSITE" id="PS50850"/>
    </source>
</evidence>
<dbReference type="InterPro" id="IPR005828">
    <property type="entry name" value="MFS_sugar_transport-like"/>
</dbReference>
<evidence type="ECO:0000256" key="4">
    <source>
        <dbReference type="ARBA" id="ARBA00022692"/>
    </source>
</evidence>
<feature type="transmembrane region" description="Helical" evidence="8">
    <location>
        <begin position="363"/>
        <end position="381"/>
    </location>
</feature>
<reference evidence="10" key="2">
    <citation type="journal article" date="2014" name="PLoS Genet.">
        <title>Signature gene expression reveals novel clues to the molecular mechanisms of dimorphic transition in Penicillium marneffei.</title>
        <authorList>
            <person name="Yang E."/>
            <person name="Wang G."/>
            <person name="Cai J."/>
            <person name="Woo P.C."/>
            <person name="Lau S.K."/>
            <person name="Yuen K.-Y."/>
            <person name="Chow W.-N."/>
            <person name="Lin X."/>
        </authorList>
    </citation>
    <scope>NUCLEOTIDE SEQUENCE</scope>
    <source>
        <strain evidence="10">PM1</strain>
    </source>
</reference>
<dbReference type="PANTHER" id="PTHR48022">
    <property type="entry name" value="PLASTIDIC GLUCOSE TRANSPORTER 4"/>
    <property type="match status" value="1"/>
</dbReference>
<dbReference type="InterPro" id="IPR020846">
    <property type="entry name" value="MFS_dom"/>
</dbReference>
<dbReference type="InterPro" id="IPR005829">
    <property type="entry name" value="Sugar_transporter_CS"/>
</dbReference>
<dbReference type="Pfam" id="PF00083">
    <property type="entry name" value="Sugar_tr"/>
    <property type="match status" value="1"/>
</dbReference>
<evidence type="ECO:0000256" key="5">
    <source>
        <dbReference type="ARBA" id="ARBA00022989"/>
    </source>
</evidence>
<dbReference type="PROSITE" id="PS50850">
    <property type="entry name" value="MFS"/>
    <property type="match status" value="1"/>
</dbReference>
<evidence type="ECO:0000256" key="3">
    <source>
        <dbReference type="ARBA" id="ARBA00022448"/>
    </source>
</evidence>
<dbReference type="InterPro" id="IPR050360">
    <property type="entry name" value="MFS_Sugar_Transporters"/>
</dbReference>
<evidence type="ECO:0000256" key="2">
    <source>
        <dbReference type="ARBA" id="ARBA00010992"/>
    </source>
</evidence>
<evidence type="ECO:0000256" key="8">
    <source>
        <dbReference type="SAM" id="Phobius"/>
    </source>
</evidence>
<dbReference type="PROSITE" id="PS00216">
    <property type="entry name" value="SUGAR_TRANSPORT_1"/>
    <property type="match status" value="1"/>
</dbReference>
<feature type="transmembrane region" description="Helical" evidence="8">
    <location>
        <begin position="435"/>
        <end position="453"/>
    </location>
</feature>
<keyword evidence="5 8" id="KW-1133">Transmembrane helix</keyword>
<evidence type="ECO:0000256" key="6">
    <source>
        <dbReference type="ARBA" id="ARBA00023136"/>
    </source>
</evidence>
<dbReference type="PANTHER" id="PTHR48022:SF2">
    <property type="entry name" value="PLASTIDIC GLUCOSE TRANSPORTER 4"/>
    <property type="match status" value="1"/>
</dbReference>
<feature type="transmembrane region" description="Helical" evidence="8">
    <location>
        <begin position="96"/>
        <end position="114"/>
    </location>
</feature>
<gene>
    <name evidence="10" type="ORF">GQ26_0211650</name>
</gene>
<accession>A0A093V1G2</accession>
<keyword evidence="4 8" id="KW-0812">Transmembrane</keyword>